<dbReference type="Gene3D" id="3.90.1150.10">
    <property type="entry name" value="Aspartate Aminotransferase, domain 1"/>
    <property type="match status" value="1"/>
</dbReference>
<dbReference type="Pfam" id="PF01041">
    <property type="entry name" value="DegT_DnrJ_EryC1"/>
    <property type="match status" value="1"/>
</dbReference>
<name>A0A2W6AA64_9BACT</name>
<evidence type="ECO:0000313" key="7">
    <source>
        <dbReference type="Proteomes" id="UP000606991"/>
    </source>
</evidence>
<dbReference type="GO" id="GO:0000271">
    <property type="term" value="P:polysaccharide biosynthetic process"/>
    <property type="evidence" value="ECO:0007669"/>
    <property type="project" value="TreeGrafter"/>
</dbReference>
<gene>
    <name evidence="5" type="ORF">DLM65_08200</name>
    <name evidence="4" type="ORF">JF886_14575</name>
</gene>
<comment type="similarity">
    <text evidence="3">Belongs to the DegT/DnrJ/EryC1 family.</text>
</comment>
<dbReference type="CDD" id="cd00616">
    <property type="entry name" value="AHBA_syn"/>
    <property type="match status" value="1"/>
</dbReference>
<keyword evidence="2 3" id="KW-0663">Pyridoxal phosphate</keyword>
<feature type="active site" description="Proton acceptor" evidence="1">
    <location>
        <position position="196"/>
    </location>
</feature>
<protein>
    <submittedName>
        <fullName evidence="4">DegT/DnrJ/EryC1/StrS family aminotransferase</fullName>
    </submittedName>
    <submittedName>
        <fullName evidence="5">UDP-4-amino-4, 6-dideoxy-N-acetyl-beta-L-altrosamine transaminase</fullName>
    </submittedName>
</protein>
<evidence type="ECO:0000313" key="6">
    <source>
        <dbReference type="Proteomes" id="UP000248724"/>
    </source>
</evidence>
<dbReference type="InterPro" id="IPR015424">
    <property type="entry name" value="PyrdxlP-dep_Trfase"/>
</dbReference>
<dbReference type="InterPro" id="IPR015421">
    <property type="entry name" value="PyrdxlP-dep_Trfase_major"/>
</dbReference>
<dbReference type="EMBL" id="QHBU01000153">
    <property type="protein sequence ID" value="PZR80404.1"/>
    <property type="molecule type" value="Genomic_DNA"/>
</dbReference>
<dbReference type="Proteomes" id="UP000606991">
    <property type="component" value="Unassembled WGS sequence"/>
</dbReference>
<dbReference type="EMBL" id="JAEKNS010000145">
    <property type="protein sequence ID" value="MBJ7596053.1"/>
    <property type="molecule type" value="Genomic_DNA"/>
</dbReference>
<reference evidence="5" key="2">
    <citation type="submission" date="2018-05" db="EMBL/GenBank/DDBJ databases">
        <authorList>
            <person name="Ferrari B."/>
        </authorList>
    </citation>
    <scope>NUCLEOTIDE SEQUENCE</scope>
    <source>
        <strain evidence="5">RRmetagenome_bin12</strain>
    </source>
</reference>
<dbReference type="SUPFAM" id="SSF53383">
    <property type="entry name" value="PLP-dependent transferases"/>
    <property type="match status" value="1"/>
</dbReference>
<dbReference type="GO" id="GO:0030170">
    <property type="term" value="F:pyridoxal phosphate binding"/>
    <property type="evidence" value="ECO:0007669"/>
    <property type="project" value="TreeGrafter"/>
</dbReference>
<dbReference type="RefSeq" id="WP_337313735.1">
    <property type="nucleotide sequence ID" value="NZ_JAEKNS010000145.1"/>
</dbReference>
<evidence type="ECO:0000256" key="3">
    <source>
        <dbReference type="RuleBase" id="RU004508"/>
    </source>
</evidence>
<dbReference type="Gene3D" id="3.40.640.10">
    <property type="entry name" value="Type I PLP-dependent aspartate aminotransferase-like (Major domain)"/>
    <property type="match status" value="1"/>
</dbReference>
<reference evidence="5 6" key="1">
    <citation type="journal article" date="2017" name="Nature">
        <title>Atmospheric trace gases support primary production in Antarctic desert surface soil.</title>
        <authorList>
            <person name="Ji M."/>
            <person name="Greening C."/>
            <person name="Vanwonterghem I."/>
            <person name="Carere C.R."/>
            <person name="Bay S.K."/>
            <person name="Steen J.A."/>
            <person name="Montgomery K."/>
            <person name="Lines T."/>
            <person name="Beardall J."/>
            <person name="van Dorst J."/>
            <person name="Snape I."/>
            <person name="Stott M.B."/>
            <person name="Hugenholtz P."/>
            <person name="Ferrari B.C."/>
        </authorList>
    </citation>
    <scope>NUCLEOTIDE SEQUENCE [LARGE SCALE GENOMIC DNA]</scope>
    <source>
        <strain evidence="5">RRmetagenome_bin12</strain>
    </source>
</reference>
<dbReference type="PANTHER" id="PTHR30244:SF34">
    <property type="entry name" value="DTDP-4-AMINO-4,6-DIDEOXYGALACTOSE TRANSAMINASE"/>
    <property type="match status" value="1"/>
</dbReference>
<dbReference type="AlphaFoldDB" id="A0A2W6AA64"/>
<evidence type="ECO:0000313" key="5">
    <source>
        <dbReference type="EMBL" id="PZR80404.1"/>
    </source>
</evidence>
<dbReference type="InterPro" id="IPR015422">
    <property type="entry name" value="PyrdxlP-dep_Trfase_small"/>
</dbReference>
<evidence type="ECO:0000313" key="4">
    <source>
        <dbReference type="EMBL" id="MBJ7596053.1"/>
    </source>
</evidence>
<sequence>MTDPGLPAVAGGTPLRSQPLPYGRHQLSESDVAAVVESLRSGTLTGGPGVAAFERALADRCGAAHAVAVSNGTAALDLAVAALGIGPGDEVITTPLTFVSTANAVVRAGATPVFADVGADRCLDPRATAAAVTARTRAVITVDYSGLPADVDALRAALPRPLPVIADAAHSLGASLGGRAVGSLADVTTFSFHPVKQITTGEGGAVLTSDGAAADRVRHLRNHGMTSTAEERSGAQWRYDVTTLGSNHRLTAFQAALGTAQLGRLEDIVAQRSELAARYDALLGRIPGIGLPPRPDGRRSAWHLYAIEIDAGVFGCNRDAVIDALRAEGIEATLHYPAVHLLALYRSRGGRSGTAPRAEALCGSLVTLPLFPSMTPADQEDVVTALTRIQAWAGAHPVGR</sequence>
<keyword evidence="4" id="KW-0808">Transferase</keyword>
<evidence type="ECO:0000256" key="2">
    <source>
        <dbReference type="PIRSR" id="PIRSR000390-2"/>
    </source>
</evidence>
<comment type="caution">
    <text evidence="5">The sequence shown here is derived from an EMBL/GenBank/DDBJ whole genome shotgun (WGS) entry which is preliminary data.</text>
</comment>
<dbReference type="Proteomes" id="UP000248724">
    <property type="component" value="Unassembled WGS sequence"/>
</dbReference>
<keyword evidence="4" id="KW-0032">Aminotransferase</keyword>
<dbReference type="GO" id="GO:0008483">
    <property type="term" value="F:transaminase activity"/>
    <property type="evidence" value="ECO:0007669"/>
    <property type="project" value="UniProtKB-KW"/>
</dbReference>
<accession>A0A2W6AA64</accession>
<dbReference type="InterPro" id="IPR000653">
    <property type="entry name" value="DegT/StrS_aminotransferase"/>
</dbReference>
<organism evidence="5 6">
    <name type="scientific">Candidatus Aeolococcus gillhamiae</name>
    <dbReference type="NCBI Taxonomy" id="3127015"/>
    <lineage>
        <taxon>Bacteria</taxon>
        <taxon>Bacillati</taxon>
        <taxon>Candidatus Dormiibacterota</taxon>
        <taxon>Candidatus Dormibacteria</taxon>
        <taxon>Candidatus Aeolococcales</taxon>
        <taxon>Candidatus Aeolococcaceae</taxon>
        <taxon>Candidatus Aeolococcus</taxon>
    </lineage>
</organism>
<dbReference type="PANTHER" id="PTHR30244">
    <property type="entry name" value="TRANSAMINASE"/>
    <property type="match status" value="1"/>
</dbReference>
<feature type="modified residue" description="N6-(pyridoxal phosphate)lysine" evidence="2">
    <location>
        <position position="196"/>
    </location>
</feature>
<accession>A0A934K3E1</accession>
<evidence type="ECO:0000256" key="1">
    <source>
        <dbReference type="PIRSR" id="PIRSR000390-1"/>
    </source>
</evidence>
<dbReference type="PIRSF" id="PIRSF000390">
    <property type="entry name" value="PLP_StrS"/>
    <property type="match status" value="1"/>
</dbReference>
<reference evidence="4 7" key="3">
    <citation type="submission" date="2020-10" db="EMBL/GenBank/DDBJ databases">
        <title>Ca. Dormibacterota MAGs.</title>
        <authorList>
            <person name="Montgomery K."/>
        </authorList>
    </citation>
    <scope>NUCLEOTIDE SEQUENCE [LARGE SCALE GENOMIC DNA]</scope>
    <source>
        <strain evidence="4">SC8812_S17_18</strain>
    </source>
</reference>
<proteinExistence type="inferred from homology"/>